<dbReference type="Proteomes" id="UP000295511">
    <property type="component" value="Unassembled WGS sequence"/>
</dbReference>
<feature type="domain" description="OB-fold nucleic acid binding" evidence="9">
    <location>
        <begin position="49"/>
        <end position="137"/>
    </location>
</feature>
<evidence type="ECO:0000259" key="8">
    <source>
        <dbReference type="Pfam" id="PF02601"/>
    </source>
</evidence>
<comment type="similarity">
    <text evidence="5 6">Belongs to the XseA family.</text>
</comment>
<feature type="compositionally biased region" description="Polar residues" evidence="7">
    <location>
        <begin position="460"/>
        <end position="469"/>
    </location>
</feature>
<dbReference type="GO" id="GO:0003676">
    <property type="term" value="F:nucleic acid binding"/>
    <property type="evidence" value="ECO:0007669"/>
    <property type="project" value="InterPro"/>
</dbReference>
<evidence type="ECO:0000256" key="1">
    <source>
        <dbReference type="ARBA" id="ARBA00022490"/>
    </source>
</evidence>
<feature type="region of interest" description="Disordered" evidence="7">
    <location>
        <begin position="432"/>
        <end position="469"/>
    </location>
</feature>
<dbReference type="Pfam" id="PF13742">
    <property type="entry name" value="tRNA_anti_2"/>
    <property type="match status" value="1"/>
</dbReference>
<dbReference type="PANTHER" id="PTHR30008">
    <property type="entry name" value="EXODEOXYRIBONUCLEASE 7 LARGE SUBUNIT"/>
    <property type="match status" value="1"/>
</dbReference>
<feature type="domain" description="Exonuclease VII large subunit C-terminal" evidence="8">
    <location>
        <begin position="160"/>
        <end position="379"/>
    </location>
</feature>
<evidence type="ECO:0000256" key="7">
    <source>
        <dbReference type="SAM" id="MobiDB-lite"/>
    </source>
</evidence>
<dbReference type="InterPro" id="IPR025824">
    <property type="entry name" value="OB-fold_nuc-bd_dom"/>
</dbReference>
<feature type="region of interest" description="Disordered" evidence="7">
    <location>
        <begin position="1"/>
        <end position="43"/>
    </location>
</feature>
<comment type="subcellular location">
    <subcellularLocation>
        <location evidence="5 6">Cytoplasm</location>
    </subcellularLocation>
</comment>
<dbReference type="PANTHER" id="PTHR30008:SF0">
    <property type="entry name" value="EXODEOXYRIBONUCLEASE 7 LARGE SUBUNIT"/>
    <property type="match status" value="1"/>
</dbReference>
<dbReference type="GO" id="GO:0005737">
    <property type="term" value="C:cytoplasm"/>
    <property type="evidence" value="ECO:0007669"/>
    <property type="project" value="UniProtKB-SubCell"/>
</dbReference>
<comment type="function">
    <text evidence="5">Bidirectionally degrades single-stranded DNA into large acid-insoluble oligonucleotides, which are then degraded further into small acid-soluble oligonucleotides.</text>
</comment>
<comment type="catalytic activity">
    <reaction evidence="5 6">
        <text>Exonucleolytic cleavage in either 5'- to 3'- or 3'- to 5'-direction to yield nucleoside 5'-phosphates.</text>
        <dbReference type="EC" id="3.1.11.6"/>
    </reaction>
</comment>
<dbReference type="AlphaFoldDB" id="A0A4R5L0T5"/>
<dbReference type="HAMAP" id="MF_00378">
    <property type="entry name" value="Exonuc_7_L"/>
    <property type="match status" value="1"/>
</dbReference>
<keyword evidence="1 5" id="KW-0963">Cytoplasm</keyword>
<name>A0A4R5L0T5_9MICC</name>
<evidence type="ECO:0000256" key="3">
    <source>
        <dbReference type="ARBA" id="ARBA00022801"/>
    </source>
</evidence>
<evidence type="ECO:0000256" key="4">
    <source>
        <dbReference type="ARBA" id="ARBA00022839"/>
    </source>
</evidence>
<protein>
    <recommendedName>
        <fullName evidence="5">Exodeoxyribonuclease 7 large subunit</fullName>
        <ecNumber evidence="5">3.1.11.6</ecNumber>
    </recommendedName>
    <alternativeName>
        <fullName evidence="5">Exodeoxyribonuclease VII large subunit</fullName>
        <shortName evidence="5">Exonuclease VII large subunit</shortName>
    </alternativeName>
</protein>
<evidence type="ECO:0000313" key="11">
    <source>
        <dbReference type="Proteomes" id="UP000295511"/>
    </source>
</evidence>
<dbReference type="NCBIfam" id="TIGR00237">
    <property type="entry name" value="xseA"/>
    <property type="match status" value="1"/>
</dbReference>
<gene>
    <name evidence="5" type="primary">xseA</name>
    <name evidence="10" type="ORF">E1809_00260</name>
</gene>
<evidence type="ECO:0000256" key="2">
    <source>
        <dbReference type="ARBA" id="ARBA00022722"/>
    </source>
</evidence>
<dbReference type="GO" id="GO:0008855">
    <property type="term" value="F:exodeoxyribonuclease VII activity"/>
    <property type="evidence" value="ECO:0007669"/>
    <property type="project" value="UniProtKB-UniRule"/>
</dbReference>
<evidence type="ECO:0000259" key="9">
    <source>
        <dbReference type="Pfam" id="PF13742"/>
    </source>
</evidence>
<keyword evidence="11" id="KW-1185">Reference proteome</keyword>
<dbReference type="EMBL" id="SMRU01000001">
    <property type="protein sequence ID" value="TDG01567.1"/>
    <property type="molecule type" value="Genomic_DNA"/>
</dbReference>
<feature type="compositionally biased region" description="Polar residues" evidence="7">
    <location>
        <begin position="26"/>
        <end position="41"/>
    </location>
</feature>
<organism evidence="10 11">
    <name type="scientific">Arthrobacter terricola</name>
    <dbReference type="NCBI Taxonomy" id="2547396"/>
    <lineage>
        <taxon>Bacteria</taxon>
        <taxon>Bacillati</taxon>
        <taxon>Actinomycetota</taxon>
        <taxon>Actinomycetes</taxon>
        <taxon>Micrococcales</taxon>
        <taxon>Micrococcaceae</taxon>
        <taxon>Arthrobacter</taxon>
    </lineage>
</organism>
<feature type="compositionally biased region" description="Basic and acidic residues" evidence="7">
    <location>
        <begin position="445"/>
        <end position="456"/>
    </location>
</feature>
<reference evidence="10 11" key="1">
    <citation type="submission" date="2019-03" db="EMBL/GenBank/DDBJ databases">
        <title>Whole genome sequence of Arthrobacter sp JH1-1.</title>
        <authorList>
            <person name="Trinh H.N."/>
        </authorList>
    </citation>
    <scope>NUCLEOTIDE SEQUENCE [LARGE SCALE GENOMIC DNA]</scope>
    <source>
        <strain evidence="10 11">JH1-1</strain>
    </source>
</reference>
<dbReference type="Pfam" id="PF02601">
    <property type="entry name" value="Exonuc_VII_L"/>
    <property type="match status" value="1"/>
</dbReference>
<dbReference type="CDD" id="cd04489">
    <property type="entry name" value="ExoVII_LU_OBF"/>
    <property type="match status" value="1"/>
</dbReference>
<keyword evidence="4 5" id="KW-0269">Exonuclease</keyword>
<evidence type="ECO:0000256" key="6">
    <source>
        <dbReference type="RuleBase" id="RU004355"/>
    </source>
</evidence>
<dbReference type="GO" id="GO:0006308">
    <property type="term" value="P:DNA catabolic process"/>
    <property type="evidence" value="ECO:0007669"/>
    <property type="project" value="UniProtKB-UniRule"/>
</dbReference>
<keyword evidence="3 5" id="KW-0378">Hydrolase</keyword>
<keyword evidence="2 5" id="KW-0540">Nuclease</keyword>
<dbReference type="GO" id="GO:0009318">
    <property type="term" value="C:exodeoxyribonuclease VII complex"/>
    <property type="evidence" value="ECO:0007669"/>
    <property type="project" value="UniProtKB-UniRule"/>
</dbReference>
<evidence type="ECO:0000256" key="5">
    <source>
        <dbReference type="HAMAP-Rule" id="MF_00378"/>
    </source>
</evidence>
<dbReference type="EC" id="3.1.11.6" evidence="5"/>
<comment type="caution">
    <text evidence="10">The sequence shown here is derived from an EMBL/GenBank/DDBJ whole genome shotgun (WGS) entry which is preliminary data.</text>
</comment>
<dbReference type="OrthoDB" id="9802795at2"/>
<proteinExistence type="inferred from homology"/>
<evidence type="ECO:0000313" key="10">
    <source>
        <dbReference type="EMBL" id="TDG01567.1"/>
    </source>
</evidence>
<sequence length="469" mass="50331">MSHDAAHGGTPAAFPLAASPEAGSEGTESTLPATAAETSPDNPWPLQLLSRKLKVHIERAPAAWIEGQVIELNRRGSSAFVTLRDTDAEISLPASLWSNVLDRQKVPLERGSRVVALVKPEFWLKTGRLNMSVKDIRPVGLGDLLARIERLRQALGAEGLFSDSRKKRLPLLPHRIGLITGRDSDAKKDVLRNAALRWPAVEFDVREVAVQGVSAVNQIVAALKALDADPHIDVIVIARGGGALEDLLPFSNEALVRAVSAAATPVVSAIGHEADHPILDDVADLRASTPTDAAKRIVPDVAEEFARVRQAREHLHRSVGRLVDRETDRLHALRSRPVLASPERMLTAREEDVERLRKHAHNAVNSAVVRALDQVRHLRAQVRALSPQKTLDRGYAVVQVAGADGVGHDVVRNPGQAPEGTHLSVRLAEGRLGAVSTGGAASGGEHGEAAPGRERPGAGQPSTHQQNKD</sequence>
<comment type="subunit">
    <text evidence="5">Heterooligomer composed of large and small subunits.</text>
</comment>
<dbReference type="InterPro" id="IPR003753">
    <property type="entry name" value="Exonuc_VII_L"/>
</dbReference>
<dbReference type="InterPro" id="IPR020579">
    <property type="entry name" value="Exonuc_VII_lsu_C"/>
</dbReference>
<accession>A0A4R5L0T5</accession>